<name>A0A9D1Y181_9FIRM</name>
<dbReference type="InterPro" id="IPR024747">
    <property type="entry name" value="Pyridox_Oxase-rel"/>
</dbReference>
<dbReference type="Proteomes" id="UP000886751">
    <property type="component" value="Unassembled WGS sequence"/>
</dbReference>
<dbReference type="InterPro" id="IPR012349">
    <property type="entry name" value="Split_barrel_FMN-bd"/>
</dbReference>
<accession>A0A9D1Y181</accession>
<dbReference type="PANTHER" id="PTHR34071:SF2">
    <property type="entry name" value="FLAVIN-NUCLEOTIDE-BINDING PROTEIN"/>
    <property type="match status" value="1"/>
</dbReference>
<dbReference type="SUPFAM" id="SSF50475">
    <property type="entry name" value="FMN-binding split barrel"/>
    <property type="match status" value="1"/>
</dbReference>
<evidence type="ECO:0000313" key="2">
    <source>
        <dbReference type="Proteomes" id="UP000886751"/>
    </source>
</evidence>
<comment type="caution">
    <text evidence="1">The sequence shown here is derived from an EMBL/GenBank/DDBJ whole genome shotgun (WGS) entry which is preliminary data.</text>
</comment>
<feature type="non-terminal residue" evidence="1">
    <location>
        <position position="158"/>
    </location>
</feature>
<dbReference type="Pfam" id="PF12900">
    <property type="entry name" value="Pyridox_ox_2"/>
    <property type="match status" value="1"/>
</dbReference>
<dbReference type="EMBL" id="DXEI01000096">
    <property type="protein sequence ID" value="HIX95110.1"/>
    <property type="molecule type" value="Genomic_DNA"/>
</dbReference>
<protein>
    <submittedName>
        <fullName evidence="1">Pyridoxamine 5'-phosphate oxidase family protein</fullName>
    </submittedName>
</protein>
<dbReference type="PANTHER" id="PTHR34071">
    <property type="entry name" value="5-NITROIMIDAZOLE ANTIBIOTICS RESISTANCE PROTEIN, NIMA-FAMILY-RELATED PROTEIN-RELATED"/>
    <property type="match status" value="1"/>
</dbReference>
<gene>
    <name evidence="1" type="ORF">H9846_06605</name>
</gene>
<evidence type="ECO:0000313" key="1">
    <source>
        <dbReference type="EMBL" id="HIX95110.1"/>
    </source>
</evidence>
<proteinExistence type="predicted"/>
<dbReference type="Gene3D" id="2.30.110.10">
    <property type="entry name" value="Electron Transport, Fmn-binding Protein, Chain A"/>
    <property type="match status" value="1"/>
</dbReference>
<reference evidence="1" key="1">
    <citation type="journal article" date="2021" name="PeerJ">
        <title>Extensive microbial diversity within the chicken gut microbiome revealed by metagenomics and culture.</title>
        <authorList>
            <person name="Gilroy R."/>
            <person name="Ravi A."/>
            <person name="Getino M."/>
            <person name="Pursley I."/>
            <person name="Horton D.L."/>
            <person name="Alikhan N.F."/>
            <person name="Baker D."/>
            <person name="Gharbi K."/>
            <person name="Hall N."/>
            <person name="Watson M."/>
            <person name="Adriaenssens E.M."/>
            <person name="Foster-Nyarko E."/>
            <person name="Jarju S."/>
            <person name="Secka A."/>
            <person name="Antonio M."/>
            <person name="Oren A."/>
            <person name="Chaudhuri R.R."/>
            <person name="La Ragione R."/>
            <person name="Hildebrand F."/>
            <person name="Pallen M.J."/>
        </authorList>
    </citation>
    <scope>NUCLEOTIDE SEQUENCE</scope>
    <source>
        <strain evidence="1">ChiHecec2B26-7398</strain>
    </source>
</reference>
<reference evidence="1" key="2">
    <citation type="submission" date="2021-04" db="EMBL/GenBank/DDBJ databases">
        <authorList>
            <person name="Gilroy R."/>
        </authorList>
    </citation>
    <scope>NUCLEOTIDE SEQUENCE</scope>
    <source>
        <strain evidence="1">ChiHecec2B26-7398</strain>
    </source>
</reference>
<sequence length="158" mass="17586">MRRNDRAIPDFAAMLAVVRQCDCCRLGLVENGEAYIVPLNFGWEAEGETLTLYFHGAAEGRKLALLRQNPAVSFEMDTAHRLLPGATGCAYSYAYRSVMGRGVAELLTDDAEKRHGLQCVLAHCARRRDLPLDARMVRETAVIRLRVTAWTAKAHEAP</sequence>
<dbReference type="AlphaFoldDB" id="A0A9D1Y181"/>
<organism evidence="1 2">
    <name type="scientific">Candidatus Gemmiger excrementipullorum</name>
    <dbReference type="NCBI Taxonomy" id="2838610"/>
    <lineage>
        <taxon>Bacteria</taxon>
        <taxon>Bacillati</taxon>
        <taxon>Bacillota</taxon>
        <taxon>Clostridia</taxon>
        <taxon>Eubacteriales</taxon>
        <taxon>Gemmiger</taxon>
    </lineage>
</organism>